<dbReference type="PANTHER" id="PTHR21521:SF0">
    <property type="entry name" value="AMUN, ISOFORM A"/>
    <property type="match status" value="1"/>
</dbReference>
<dbReference type="Proteomes" id="UP000186817">
    <property type="component" value="Unassembled WGS sequence"/>
</dbReference>
<gene>
    <name evidence="1" type="ORF">AK812_SmicGene10177</name>
</gene>
<dbReference type="OMA" id="NKVDPQQ"/>
<dbReference type="EMBL" id="LSRX01000158">
    <property type="protein sequence ID" value="OLQ06516.1"/>
    <property type="molecule type" value="Genomic_DNA"/>
</dbReference>
<evidence type="ECO:0000313" key="1">
    <source>
        <dbReference type="EMBL" id="OLQ06516.1"/>
    </source>
</evidence>
<accession>A0A1Q9EGF1</accession>
<comment type="caution">
    <text evidence="1">The sequence shown here is derived from an EMBL/GenBank/DDBJ whole genome shotgun (WGS) entry which is preliminary data.</text>
</comment>
<dbReference type="PANTHER" id="PTHR21521">
    <property type="entry name" value="AMUN, ISOFORM A"/>
    <property type="match status" value="1"/>
</dbReference>
<organism evidence="1 2">
    <name type="scientific">Symbiodinium microadriaticum</name>
    <name type="common">Dinoflagellate</name>
    <name type="synonym">Zooxanthella microadriatica</name>
    <dbReference type="NCBI Taxonomy" id="2951"/>
    <lineage>
        <taxon>Eukaryota</taxon>
        <taxon>Sar</taxon>
        <taxon>Alveolata</taxon>
        <taxon>Dinophyceae</taxon>
        <taxon>Suessiales</taxon>
        <taxon>Symbiodiniaceae</taxon>
        <taxon>Symbiodinium</taxon>
    </lineage>
</organism>
<sequence>MALFDSADGQRWKEALALYDEALQRVADRKKDPSKLQALDKWFYSAKALLGAKEAKGAEVDKAYVCKVAEWKLSRGTFRPGLLQKVQSNSEQAVKKAFAAASESIEEDPAKALKALDAALAGVGPATASAVLCRAFPNKVAFMSDEAMLGCGLFSKASEIKYDLKTFARFNEIVQQKALELGAPWTGDAVAKALWATRTLQRDAAAPKPAVMKVPATKVSSSTGVRKTIAKTSKK</sequence>
<keyword evidence="2" id="KW-1185">Reference proteome</keyword>
<protein>
    <submittedName>
        <fullName evidence="1">Uncharacterized protein</fullName>
    </submittedName>
</protein>
<name>A0A1Q9EGF1_SYMMI</name>
<reference evidence="1 2" key="1">
    <citation type="submission" date="2016-02" db="EMBL/GenBank/DDBJ databases">
        <title>Genome analysis of coral dinoflagellate symbionts highlights evolutionary adaptations to a symbiotic lifestyle.</title>
        <authorList>
            <person name="Aranda M."/>
            <person name="Li Y."/>
            <person name="Liew Y.J."/>
            <person name="Baumgarten S."/>
            <person name="Simakov O."/>
            <person name="Wilson M."/>
            <person name="Piel J."/>
            <person name="Ashoor H."/>
            <person name="Bougouffa S."/>
            <person name="Bajic V.B."/>
            <person name="Ryu T."/>
            <person name="Ravasi T."/>
            <person name="Bayer T."/>
            <person name="Micklem G."/>
            <person name="Kim H."/>
            <person name="Bhak J."/>
            <person name="Lajeunesse T.C."/>
            <person name="Voolstra C.R."/>
        </authorList>
    </citation>
    <scope>NUCLEOTIDE SEQUENCE [LARGE SCALE GENOMIC DNA]</scope>
    <source>
        <strain evidence="1 2">CCMP2467</strain>
    </source>
</reference>
<evidence type="ECO:0000313" key="2">
    <source>
        <dbReference type="Proteomes" id="UP000186817"/>
    </source>
</evidence>
<dbReference type="AlphaFoldDB" id="A0A1Q9EGF1"/>
<dbReference type="OrthoDB" id="8249012at2759"/>
<proteinExistence type="predicted"/>